<evidence type="ECO:0000256" key="1">
    <source>
        <dbReference type="SAM" id="MobiDB-lite"/>
    </source>
</evidence>
<name>A0AAV9ZEL8_9AGAR</name>
<comment type="caution">
    <text evidence="3">The sequence shown here is derived from an EMBL/GenBank/DDBJ whole genome shotgun (WGS) entry which is preliminary data.</text>
</comment>
<evidence type="ECO:0000313" key="4">
    <source>
        <dbReference type="Proteomes" id="UP001362999"/>
    </source>
</evidence>
<evidence type="ECO:0000313" key="3">
    <source>
        <dbReference type="EMBL" id="KAK6980800.1"/>
    </source>
</evidence>
<evidence type="ECO:0000256" key="2">
    <source>
        <dbReference type="SAM" id="Phobius"/>
    </source>
</evidence>
<gene>
    <name evidence="3" type="ORF">R3P38DRAFT_2808813</name>
</gene>
<organism evidence="3 4">
    <name type="scientific">Favolaschia claudopus</name>
    <dbReference type="NCBI Taxonomy" id="2862362"/>
    <lineage>
        <taxon>Eukaryota</taxon>
        <taxon>Fungi</taxon>
        <taxon>Dikarya</taxon>
        <taxon>Basidiomycota</taxon>
        <taxon>Agaricomycotina</taxon>
        <taxon>Agaricomycetes</taxon>
        <taxon>Agaricomycetidae</taxon>
        <taxon>Agaricales</taxon>
        <taxon>Marasmiineae</taxon>
        <taxon>Mycenaceae</taxon>
        <taxon>Favolaschia</taxon>
    </lineage>
</organism>
<keyword evidence="2" id="KW-0472">Membrane</keyword>
<feature type="region of interest" description="Disordered" evidence="1">
    <location>
        <begin position="151"/>
        <end position="183"/>
    </location>
</feature>
<keyword evidence="4" id="KW-1185">Reference proteome</keyword>
<feature type="transmembrane region" description="Helical" evidence="2">
    <location>
        <begin position="31"/>
        <end position="52"/>
    </location>
</feature>
<keyword evidence="2" id="KW-1133">Transmembrane helix</keyword>
<feature type="transmembrane region" description="Helical" evidence="2">
    <location>
        <begin position="87"/>
        <end position="108"/>
    </location>
</feature>
<protein>
    <submittedName>
        <fullName evidence="3">Uncharacterized protein</fullName>
    </submittedName>
</protein>
<reference evidence="3 4" key="1">
    <citation type="journal article" date="2024" name="J Genomics">
        <title>Draft genome sequencing and assembly of Favolaschia claudopus CIRM-BRFM 2984 isolated from oak limbs.</title>
        <authorList>
            <person name="Navarro D."/>
            <person name="Drula E."/>
            <person name="Chaduli D."/>
            <person name="Cazenave R."/>
            <person name="Ahrendt S."/>
            <person name="Wang J."/>
            <person name="Lipzen A."/>
            <person name="Daum C."/>
            <person name="Barry K."/>
            <person name="Grigoriev I.V."/>
            <person name="Favel A."/>
            <person name="Rosso M.N."/>
            <person name="Martin F."/>
        </authorList>
    </citation>
    <scope>NUCLEOTIDE SEQUENCE [LARGE SCALE GENOMIC DNA]</scope>
    <source>
        <strain evidence="3 4">CIRM-BRFM 2984</strain>
    </source>
</reference>
<dbReference type="EMBL" id="JAWWNJ010000156">
    <property type="protein sequence ID" value="KAK6980800.1"/>
    <property type="molecule type" value="Genomic_DNA"/>
</dbReference>
<keyword evidence="2" id="KW-0812">Transmembrane</keyword>
<dbReference type="Proteomes" id="UP001362999">
    <property type="component" value="Unassembled WGS sequence"/>
</dbReference>
<accession>A0AAV9ZEL8</accession>
<sequence length="275" mass="30384">MRGIWVGLPETASLGSAPDRALLNHRIRERIVIAVIVFASVAIIAALARWAWIIRGLSRGKSALGFGNAVFGSLFVRSAEAVQNLNWYFWIAEIFVGITFLGFGAGIITKRDGYAPWYLGLDSQNGSTYYMWTWWGECELSEASQGDSERKAALRLQQPAKKEGTTATFPDTNGPYESSKGRNGAHVQDTIIGIWSIAFNAEIGKPPVARMALRKLSIIVYPDGRRGFYKLPMQKLEAEDDSGIPSTFSLDQSPVPFLDLLEPTTGHITAEQIQW</sequence>
<dbReference type="AlphaFoldDB" id="A0AAV9ZEL8"/>
<proteinExistence type="predicted"/>